<keyword evidence="1" id="KW-1133">Transmembrane helix</keyword>
<reference evidence="2 3" key="1">
    <citation type="journal article" date="2023" name="Elife">
        <title>Identification of key yeast species and microbe-microbe interactions impacting larval growth of Drosophila in the wild.</title>
        <authorList>
            <person name="Mure A."/>
            <person name="Sugiura Y."/>
            <person name="Maeda R."/>
            <person name="Honda K."/>
            <person name="Sakurai N."/>
            <person name="Takahashi Y."/>
            <person name="Watada M."/>
            <person name="Katoh T."/>
            <person name="Gotoh A."/>
            <person name="Gotoh Y."/>
            <person name="Taniguchi I."/>
            <person name="Nakamura K."/>
            <person name="Hayashi T."/>
            <person name="Katayama T."/>
            <person name="Uemura T."/>
            <person name="Hattori Y."/>
        </authorList>
    </citation>
    <scope>NUCLEOTIDE SEQUENCE [LARGE SCALE GENOMIC DNA]</scope>
    <source>
        <strain evidence="2 3">PK-24</strain>
    </source>
</reference>
<accession>A0AAV5RCD8</accession>
<gene>
    <name evidence="2" type="ORF">DAPK24_053600</name>
</gene>
<evidence type="ECO:0000313" key="3">
    <source>
        <dbReference type="Proteomes" id="UP001378960"/>
    </source>
</evidence>
<keyword evidence="3" id="KW-1185">Reference proteome</keyword>
<name>A0AAV5RCD8_PICKL</name>
<evidence type="ECO:0008006" key="4">
    <source>
        <dbReference type="Google" id="ProtNLM"/>
    </source>
</evidence>
<dbReference type="AlphaFoldDB" id="A0AAV5RCD8"/>
<proteinExistence type="predicted"/>
<dbReference type="EMBL" id="BTGB01000009">
    <property type="protein sequence ID" value="GMM48762.1"/>
    <property type="molecule type" value="Genomic_DNA"/>
</dbReference>
<comment type="caution">
    <text evidence="2">The sequence shown here is derived from an EMBL/GenBank/DDBJ whole genome shotgun (WGS) entry which is preliminary data.</text>
</comment>
<feature type="transmembrane region" description="Helical" evidence="1">
    <location>
        <begin position="98"/>
        <end position="118"/>
    </location>
</feature>
<organism evidence="2 3">
    <name type="scientific">Pichia kluyveri</name>
    <name type="common">Yeast</name>
    <dbReference type="NCBI Taxonomy" id="36015"/>
    <lineage>
        <taxon>Eukaryota</taxon>
        <taxon>Fungi</taxon>
        <taxon>Dikarya</taxon>
        <taxon>Ascomycota</taxon>
        <taxon>Saccharomycotina</taxon>
        <taxon>Pichiomycetes</taxon>
        <taxon>Pichiales</taxon>
        <taxon>Pichiaceae</taxon>
        <taxon>Pichia</taxon>
    </lineage>
</organism>
<protein>
    <recommendedName>
        <fullName evidence="4">Ditrans,polycis-polyprenyl diphosphate synthase ((2E,6E)-farnesyldiphosphate specific)</fullName>
    </recommendedName>
</protein>
<evidence type="ECO:0000313" key="2">
    <source>
        <dbReference type="EMBL" id="GMM48762.1"/>
    </source>
</evidence>
<evidence type="ECO:0000256" key="1">
    <source>
        <dbReference type="SAM" id="Phobius"/>
    </source>
</evidence>
<sequence>MNDVTAAVESASHSIQSSIIKPRFRDGDTLFSTINIYEDDEVFQNLTSSVKYAVPGTNTVLLSQSDYFTGLFYTLLRRILSIYFTIYQYGLWITSQFFEIYTFIISYTWYLLTFLPLAEDVSTVGPAATFSSSTINLNKSSDSSINNSITETIYSYYNQLSLLPTRLGNIILERSVSSFVPRSRMKIRQATGRLYIPDHITFIFEMSPLVVQRPPEVPTPYLDYEKKIVIPDKKEVAKVLAKRAEWISMHHTHKAAESFRVLYEAAKCITWASCSGVRIITVFESNGYSWKDMQKVSNIIKEEMKNLTKDSYQISDNIKIINLSTLEKIDVFNNEVEDVFENDNKDIISHHGDAEVEENDSNKIIHLNPEPESIVSQNLEVEKDDLNDKIHTFRTNSTVFFMSNKETNVNTFRALKIKQQLSVELNNPNILTNTIESEMEAMHYPIFPGYVDNYTDPELIIKFCTQHQMPYSLSGYPLFSTSTIGPVFIPQSKPANFPQFMNGLHKINKVVKQS</sequence>
<keyword evidence="1" id="KW-0812">Transmembrane</keyword>
<dbReference type="Proteomes" id="UP001378960">
    <property type="component" value="Unassembled WGS sequence"/>
</dbReference>
<keyword evidence="1" id="KW-0472">Membrane</keyword>